<comment type="caution">
    <text evidence="10">The sequence shown here is derived from an EMBL/GenBank/DDBJ whole genome shotgun (WGS) entry which is preliminary data.</text>
</comment>
<dbReference type="PANTHER" id="PTHR21499">
    <property type="entry name" value="ASPARTATE KINASE"/>
    <property type="match status" value="1"/>
</dbReference>
<evidence type="ECO:0000256" key="3">
    <source>
        <dbReference type="ARBA" id="ARBA00022679"/>
    </source>
</evidence>
<dbReference type="InterPro" id="IPR054352">
    <property type="entry name" value="ACT_Aspartokinase"/>
</dbReference>
<dbReference type="InterPro" id="IPR001341">
    <property type="entry name" value="Asp_kinase"/>
</dbReference>
<dbReference type="GO" id="GO:0005829">
    <property type="term" value="C:cytosol"/>
    <property type="evidence" value="ECO:0007669"/>
    <property type="project" value="TreeGrafter"/>
</dbReference>
<sequence>MALHGMSTRDNNTPRRVMRVSASRVSYSGRHVHYARQLGSRRLLASPRVHLGDVSSLCFPSSSLSLSSSSLSPSSLSSSSLSSSSSSRRWRYYCRASSVPSSSQSSESESAPLSLPALELPGASLDEISIVYKFGGSSVANFERVVEVTDIICAFKENAPAVVVSAMGKTTNNLLAAGELAEAMCKNKARGSVTTDDIEELEPVATIRKLHEETCHKLGLDDNVAKDVDSLLRDLVGLLVGVALLGECSVRARDSLVSYGERMSSRIVAGALEARGVPAVALDAFRIGVATNDEFGNAVVMYEETYEALGNALARRGGRKQVPIITGFLGKGQTTGAITTLGRGGSDLSATLIGAALRLPEVQVWKDVDGILSCDPRILDDASLACPVSMLTYDEATELSFYGATVLHPASMRPALDMADKCARGEKDCRPMNVRVKNSYNRDAEGTLITNTRDLTDTLLTSIVVKRGVTVLDILSTRMVGSYGFLSKAFDIFKQQEISVDMVATSECALSVTLDPAGIWSRDLFDEELENLRLALIDEGFRRVDVSKDRAIISLVCNAGRSSELLARVGRVLSDEGIRIIMSSQGASASNISFVVVEEQATEAARVLHNEFFEK</sequence>
<dbReference type="EMBL" id="BNJQ01000040">
    <property type="protein sequence ID" value="GHP12278.1"/>
    <property type="molecule type" value="Genomic_DNA"/>
</dbReference>
<dbReference type="InterPro" id="IPR018042">
    <property type="entry name" value="Aspartate_kinase_CS"/>
</dbReference>
<dbReference type="UniPathway" id="UPA00050">
    <property type="reaction ID" value="UER00461"/>
</dbReference>
<evidence type="ECO:0000256" key="1">
    <source>
        <dbReference type="ARBA" id="ARBA00010122"/>
    </source>
</evidence>
<evidence type="ECO:0000256" key="2">
    <source>
        <dbReference type="ARBA" id="ARBA00013059"/>
    </source>
</evidence>
<dbReference type="UniPathway" id="UPA00034">
    <property type="reaction ID" value="UER00015"/>
</dbReference>
<dbReference type="Gene3D" id="1.20.120.1320">
    <property type="entry name" value="Aspartokinase, catalytic domain"/>
    <property type="match status" value="1"/>
</dbReference>
<evidence type="ECO:0000313" key="10">
    <source>
        <dbReference type="EMBL" id="GHP12278.1"/>
    </source>
</evidence>
<dbReference type="InterPro" id="IPR036393">
    <property type="entry name" value="AceGlu_kinase-like_sf"/>
</dbReference>
<dbReference type="UniPathway" id="UPA00051">
    <property type="reaction ID" value="UER00462"/>
</dbReference>
<dbReference type="SUPFAM" id="SSF53633">
    <property type="entry name" value="Carbamate kinase-like"/>
    <property type="match status" value="1"/>
</dbReference>
<gene>
    <name evidence="10" type="ORF">PPROV_001100600</name>
</gene>
<dbReference type="Pfam" id="PF22468">
    <property type="entry name" value="ACT_9"/>
    <property type="match status" value="1"/>
</dbReference>
<dbReference type="GO" id="GO:0004072">
    <property type="term" value="F:aspartate kinase activity"/>
    <property type="evidence" value="ECO:0007669"/>
    <property type="project" value="UniProtKB-EC"/>
</dbReference>
<dbReference type="Gene3D" id="3.30.70.260">
    <property type="match status" value="2"/>
</dbReference>
<dbReference type="GO" id="GO:0009089">
    <property type="term" value="P:lysine biosynthetic process via diaminopimelate"/>
    <property type="evidence" value="ECO:0007669"/>
    <property type="project" value="UniProtKB-UniPathway"/>
</dbReference>
<proteinExistence type="inferred from homology"/>
<dbReference type="NCBIfam" id="TIGR00657">
    <property type="entry name" value="asp_kinases"/>
    <property type="match status" value="1"/>
</dbReference>
<evidence type="ECO:0000256" key="4">
    <source>
        <dbReference type="ARBA" id="ARBA00022697"/>
    </source>
</evidence>
<dbReference type="EC" id="2.7.2.4" evidence="2"/>
<dbReference type="PANTHER" id="PTHR21499:SF59">
    <property type="entry name" value="ASPARTOKINASE"/>
    <property type="match status" value="1"/>
</dbReference>
<evidence type="ECO:0000313" key="11">
    <source>
        <dbReference type="Proteomes" id="UP000660262"/>
    </source>
</evidence>
<name>A0A830HZ34_9CHLO</name>
<protein>
    <recommendedName>
        <fullName evidence="2">aspartate kinase</fullName>
        <ecNumber evidence="2">2.7.2.4</ecNumber>
    </recommendedName>
</protein>
<organism evidence="10 11">
    <name type="scientific">Pycnococcus provasolii</name>
    <dbReference type="NCBI Taxonomy" id="41880"/>
    <lineage>
        <taxon>Eukaryota</taxon>
        <taxon>Viridiplantae</taxon>
        <taxon>Chlorophyta</taxon>
        <taxon>Pseudoscourfieldiophyceae</taxon>
        <taxon>Pseudoscourfieldiales</taxon>
        <taxon>Pycnococcaceae</taxon>
        <taxon>Pycnococcus</taxon>
    </lineage>
</organism>
<reference evidence="10" key="1">
    <citation type="submission" date="2020-10" db="EMBL/GenBank/DDBJ databases">
        <title>Unveiling of a novel bifunctional photoreceptor, Dualchrome1, isolated from a cosmopolitan green alga.</title>
        <authorList>
            <person name="Suzuki S."/>
            <person name="Kawachi M."/>
        </authorList>
    </citation>
    <scope>NUCLEOTIDE SEQUENCE</scope>
    <source>
        <strain evidence="10">NIES 2893</strain>
    </source>
</reference>
<evidence type="ECO:0000259" key="9">
    <source>
        <dbReference type="PROSITE" id="PS51671"/>
    </source>
</evidence>
<comment type="pathway">
    <text evidence="8">Amino-acid biosynthesis; L-threonine biosynthesis; L-threonine from L-aspartate: step 1/5.</text>
</comment>
<keyword evidence="6 10" id="KW-0418">Kinase</keyword>
<dbReference type="GO" id="GO:0009088">
    <property type="term" value="P:threonine biosynthetic process"/>
    <property type="evidence" value="ECO:0007669"/>
    <property type="project" value="UniProtKB-UniPathway"/>
</dbReference>
<dbReference type="GO" id="GO:0009090">
    <property type="term" value="P:homoserine biosynthetic process"/>
    <property type="evidence" value="ECO:0007669"/>
    <property type="project" value="TreeGrafter"/>
</dbReference>
<dbReference type="GO" id="GO:0009570">
    <property type="term" value="C:chloroplast stroma"/>
    <property type="evidence" value="ECO:0007669"/>
    <property type="project" value="TreeGrafter"/>
</dbReference>
<dbReference type="PROSITE" id="PS51671">
    <property type="entry name" value="ACT"/>
    <property type="match status" value="1"/>
</dbReference>
<dbReference type="AlphaFoldDB" id="A0A830HZ34"/>
<dbReference type="Proteomes" id="UP000660262">
    <property type="component" value="Unassembled WGS sequence"/>
</dbReference>
<accession>A0A830HZ34</accession>
<dbReference type="GO" id="GO:0005524">
    <property type="term" value="F:ATP binding"/>
    <property type="evidence" value="ECO:0007669"/>
    <property type="project" value="UniProtKB-KW"/>
</dbReference>
<keyword evidence="7" id="KW-0067">ATP-binding</keyword>
<dbReference type="OrthoDB" id="4323675at2759"/>
<keyword evidence="5" id="KW-0547">Nucleotide-binding</keyword>
<dbReference type="InterPro" id="IPR045865">
    <property type="entry name" value="ACT-like_dom_sf"/>
</dbReference>
<dbReference type="PROSITE" id="PS00324">
    <property type="entry name" value="ASPARTOKINASE"/>
    <property type="match status" value="1"/>
</dbReference>
<dbReference type="Gene3D" id="3.40.1160.10">
    <property type="entry name" value="Acetylglutamate kinase-like"/>
    <property type="match status" value="1"/>
</dbReference>
<dbReference type="InterPro" id="IPR002912">
    <property type="entry name" value="ACT_dom"/>
</dbReference>
<comment type="pathway">
    <text evidence="8">Amino-acid biosynthesis; L-lysine biosynthesis via DAP pathway; (S)-tetrahydrodipicolinate from L-aspartate: step 1/4.</text>
</comment>
<keyword evidence="3" id="KW-0808">Transferase</keyword>
<comment type="similarity">
    <text evidence="1">Belongs to the aspartokinase family.</text>
</comment>
<feature type="domain" description="ACT" evidence="9">
    <location>
        <begin position="554"/>
        <end position="615"/>
    </location>
</feature>
<evidence type="ECO:0000256" key="6">
    <source>
        <dbReference type="ARBA" id="ARBA00022777"/>
    </source>
</evidence>
<evidence type="ECO:0000256" key="7">
    <source>
        <dbReference type="ARBA" id="ARBA00022840"/>
    </source>
</evidence>
<comment type="pathway">
    <text evidence="8">Amino-acid biosynthesis; L-methionine biosynthesis via de novo pathway; L-homoserine from L-aspartate: step 1/3.</text>
</comment>
<dbReference type="Pfam" id="PF00696">
    <property type="entry name" value="AA_kinase"/>
    <property type="match status" value="1"/>
</dbReference>
<dbReference type="InterPro" id="IPR042199">
    <property type="entry name" value="AsparK_Bifunc_asparK/hSer_DH"/>
</dbReference>
<keyword evidence="11" id="KW-1185">Reference proteome</keyword>
<dbReference type="InterPro" id="IPR001048">
    <property type="entry name" value="Asp/Glu/Uridylate_kinase"/>
</dbReference>
<evidence type="ECO:0000256" key="5">
    <source>
        <dbReference type="ARBA" id="ARBA00022741"/>
    </source>
</evidence>
<evidence type="ECO:0000256" key="8">
    <source>
        <dbReference type="RuleBase" id="RU004249"/>
    </source>
</evidence>
<keyword evidence="4" id="KW-0791">Threonine biosynthesis</keyword>
<keyword evidence="8" id="KW-0028">Amino-acid biosynthesis</keyword>
<dbReference type="SUPFAM" id="SSF55021">
    <property type="entry name" value="ACT-like"/>
    <property type="match status" value="2"/>
</dbReference>